<evidence type="ECO:0000256" key="6">
    <source>
        <dbReference type="ARBA" id="ARBA00023136"/>
    </source>
</evidence>
<keyword evidence="2" id="KW-0813">Transport</keyword>
<feature type="transmembrane region" description="Helical" evidence="11">
    <location>
        <begin position="353"/>
        <end position="371"/>
    </location>
</feature>
<evidence type="ECO:0000256" key="9">
    <source>
        <dbReference type="ARBA" id="ARBA00023303"/>
    </source>
</evidence>
<evidence type="ECO:0000256" key="8">
    <source>
        <dbReference type="ARBA" id="ARBA00023214"/>
    </source>
</evidence>
<evidence type="ECO:0000256" key="7">
    <source>
        <dbReference type="ARBA" id="ARBA00023173"/>
    </source>
</evidence>
<dbReference type="CDD" id="cd01033">
    <property type="entry name" value="ClC_like"/>
    <property type="match status" value="1"/>
</dbReference>
<name>A0ABW8KUG6_9BIFI</name>
<dbReference type="SUPFAM" id="SSF81340">
    <property type="entry name" value="Clc chloride channel"/>
    <property type="match status" value="1"/>
</dbReference>
<evidence type="ECO:0000256" key="11">
    <source>
        <dbReference type="SAM" id="Phobius"/>
    </source>
</evidence>
<dbReference type="PRINTS" id="PR00762">
    <property type="entry name" value="CLCHANNEL"/>
</dbReference>
<organism evidence="12 13">
    <name type="scientific">Bifidobacterium thermacidophilum</name>
    <dbReference type="NCBI Taxonomy" id="246618"/>
    <lineage>
        <taxon>Bacteria</taxon>
        <taxon>Bacillati</taxon>
        <taxon>Actinomycetota</taxon>
        <taxon>Actinomycetes</taxon>
        <taxon>Bifidobacteriales</taxon>
        <taxon>Bifidobacteriaceae</taxon>
        <taxon>Bifidobacterium</taxon>
    </lineage>
</organism>
<feature type="transmembrane region" description="Helical" evidence="11">
    <location>
        <begin position="34"/>
        <end position="59"/>
    </location>
</feature>
<comment type="caution">
    <text evidence="12">The sequence shown here is derived from an EMBL/GenBank/DDBJ whole genome shotgun (WGS) entry which is preliminary data.</text>
</comment>
<dbReference type="PANTHER" id="PTHR43427:SF6">
    <property type="entry name" value="CHLORIDE CHANNEL PROTEIN CLC-E"/>
    <property type="match status" value="1"/>
</dbReference>
<evidence type="ECO:0000256" key="4">
    <source>
        <dbReference type="ARBA" id="ARBA00022989"/>
    </source>
</evidence>
<keyword evidence="3 11" id="KW-0812">Transmembrane</keyword>
<dbReference type="PANTHER" id="PTHR43427">
    <property type="entry name" value="CHLORIDE CHANNEL PROTEIN CLC-E"/>
    <property type="match status" value="1"/>
</dbReference>
<evidence type="ECO:0000313" key="12">
    <source>
        <dbReference type="EMBL" id="MFK3576747.1"/>
    </source>
</evidence>
<feature type="transmembrane region" description="Helical" evidence="11">
    <location>
        <begin position="122"/>
        <end position="142"/>
    </location>
</feature>
<dbReference type="InterPro" id="IPR001807">
    <property type="entry name" value="ClC"/>
</dbReference>
<feature type="transmembrane region" description="Helical" evidence="11">
    <location>
        <begin position="276"/>
        <end position="300"/>
    </location>
</feature>
<feature type="transmembrane region" description="Helical" evidence="11">
    <location>
        <begin position="246"/>
        <end position="264"/>
    </location>
</feature>
<dbReference type="Pfam" id="PF00654">
    <property type="entry name" value="Voltage_CLC"/>
    <property type="match status" value="1"/>
</dbReference>
<dbReference type="Gene3D" id="1.10.3080.10">
    <property type="entry name" value="Clc chloride channel"/>
    <property type="match status" value="1"/>
</dbReference>
<sequence length="450" mass="46354">MTGERGEMTQADNDTRADMSAENAETGTHGVTRLAAAVAIASALAGVAAGLLTLMLYGVEHMFLGYVEGVSAPGPFAVPAWRRAVSVFVGLSVAAVIWWLLRTRTTKVPSVKQAVGGSRMPAWQTVVHVMLQIFIVGSGASIGREVAPRELGALLGQRFAALTRLDKRDTRTLVAIAAAAGLAGVYNAPLAGTFFAAEILLREISLETVALAFGGSALAAWTASLVKGTHTFYDLGQVSALFTPDLMAFALIAGAVCGVCGALFRRGSAWAESHKSTGVTLLWTMPLAGALTGVAAIWLPQLMGNGRALGQLGFSSAVDLSVIPGLLIGFVAKAILTLLTIRSGASGGVLQPGIALGASMGAILGVLWMTCFHTNMLAVYALIGACALLSASQQAPLMATCLVMELAAAPVNLFVPAGCAVAVSALVCKVLMPHLDAWHPLAGTAARVHR</sequence>
<dbReference type="EMBL" id="JAOQBW010000005">
    <property type="protein sequence ID" value="MFK3576747.1"/>
    <property type="molecule type" value="Genomic_DNA"/>
</dbReference>
<feature type="transmembrane region" description="Helical" evidence="11">
    <location>
        <begin position="79"/>
        <end position="101"/>
    </location>
</feature>
<feature type="transmembrane region" description="Helical" evidence="11">
    <location>
        <begin position="173"/>
        <end position="197"/>
    </location>
</feature>
<dbReference type="Proteomes" id="UP001620273">
    <property type="component" value="Unassembled WGS sequence"/>
</dbReference>
<feature type="transmembrane region" description="Helical" evidence="11">
    <location>
        <begin position="411"/>
        <end position="432"/>
    </location>
</feature>
<feature type="compositionally biased region" description="Basic and acidic residues" evidence="10">
    <location>
        <begin position="1"/>
        <end position="19"/>
    </location>
</feature>
<evidence type="ECO:0000256" key="5">
    <source>
        <dbReference type="ARBA" id="ARBA00023065"/>
    </source>
</evidence>
<dbReference type="InterPro" id="IPR014743">
    <property type="entry name" value="Cl-channel_core"/>
</dbReference>
<gene>
    <name evidence="12" type="ORF">OCH74_07790</name>
</gene>
<feature type="transmembrane region" description="Helical" evidence="11">
    <location>
        <begin position="320"/>
        <end position="341"/>
    </location>
</feature>
<keyword evidence="6 11" id="KW-0472">Membrane</keyword>
<evidence type="ECO:0000256" key="3">
    <source>
        <dbReference type="ARBA" id="ARBA00022692"/>
    </source>
</evidence>
<keyword evidence="9" id="KW-0407">Ion channel</keyword>
<evidence type="ECO:0000313" key="13">
    <source>
        <dbReference type="Proteomes" id="UP001620273"/>
    </source>
</evidence>
<comment type="subcellular location">
    <subcellularLocation>
        <location evidence="1">Membrane</location>
        <topology evidence="1">Multi-pass membrane protein</topology>
    </subcellularLocation>
</comment>
<reference evidence="12 13" key="1">
    <citation type="submission" date="2022-09" db="EMBL/GenBank/DDBJ databases">
        <title>Genome sequencing of four strains from tibetan pig.</title>
        <authorList>
            <person name="Feng J."/>
        </authorList>
    </citation>
    <scope>NUCLEOTIDE SEQUENCE [LARGE SCALE GENOMIC DNA]</scope>
    <source>
        <strain evidence="12 13">11-1-1</strain>
    </source>
</reference>
<proteinExistence type="predicted"/>
<keyword evidence="8" id="KW-0868">Chloride</keyword>
<evidence type="ECO:0000256" key="1">
    <source>
        <dbReference type="ARBA" id="ARBA00004141"/>
    </source>
</evidence>
<keyword evidence="4 11" id="KW-1133">Transmembrane helix</keyword>
<feature type="transmembrane region" description="Helical" evidence="11">
    <location>
        <begin position="209"/>
        <end position="226"/>
    </location>
</feature>
<accession>A0ABW8KUG6</accession>
<keyword evidence="7" id="KW-0869">Chloride channel</keyword>
<dbReference type="InterPro" id="IPR050368">
    <property type="entry name" value="ClC-type_chloride_channel"/>
</dbReference>
<evidence type="ECO:0000256" key="10">
    <source>
        <dbReference type="SAM" id="MobiDB-lite"/>
    </source>
</evidence>
<feature type="region of interest" description="Disordered" evidence="10">
    <location>
        <begin position="1"/>
        <end position="25"/>
    </location>
</feature>
<keyword evidence="5" id="KW-0406">Ion transport</keyword>
<evidence type="ECO:0000256" key="2">
    <source>
        <dbReference type="ARBA" id="ARBA00022448"/>
    </source>
</evidence>
<keyword evidence="13" id="KW-1185">Reference proteome</keyword>
<protein>
    <submittedName>
        <fullName evidence="12">Chloride channel protein</fullName>
    </submittedName>
</protein>